<name>A0AAD9JEM3_9ANNE</name>
<comment type="caution">
    <text evidence="3">The sequence shown here is derived from an EMBL/GenBank/DDBJ whole genome shotgun (WGS) entry which is preliminary data.</text>
</comment>
<reference evidence="3" key="1">
    <citation type="journal article" date="2023" name="Mol. Biol. Evol.">
        <title>Third-Generation Sequencing Reveals the Adaptive Role of the Epigenome in Three Deep-Sea Polychaetes.</title>
        <authorList>
            <person name="Perez M."/>
            <person name="Aroh O."/>
            <person name="Sun Y."/>
            <person name="Lan Y."/>
            <person name="Juniper S.K."/>
            <person name="Young C.R."/>
            <person name="Angers B."/>
            <person name="Qian P.Y."/>
        </authorList>
    </citation>
    <scope>NUCLEOTIDE SEQUENCE</scope>
    <source>
        <strain evidence="3">P08H-3</strain>
    </source>
</reference>
<dbReference type="EMBL" id="JAODUP010000353">
    <property type="protein sequence ID" value="KAK2151752.1"/>
    <property type="molecule type" value="Genomic_DNA"/>
</dbReference>
<evidence type="ECO:0000256" key="1">
    <source>
        <dbReference type="SAM" id="Coils"/>
    </source>
</evidence>
<dbReference type="AlphaFoldDB" id="A0AAD9JEM3"/>
<organism evidence="3 4">
    <name type="scientific">Paralvinella palmiformis</name>
    <dbReference type="NCBI Taxonomy" id="53620"/>
    <lineage>
        <taxon>Eukaryota</taxon>
        <taxon>Metazoa</taxon>
        <taxon>Spiralia</taxon>
        <taxon>Lophotrochozoa</taxon>
        <taxon>Annelida</taxon>
        <taxon>Polychaeta</taxon>
        <taxon>Sedentaria</taxon>
        <taxon>Canalipalpata</taxon>
        <taxon>Terebellida</taxon>
        <taxon>Terebelliformia</taxon>
        <taxon>Alvinellidae</taxon>
        <taxon>Paralvinella</taxon>
    </lineage>
</organism>
<evidence type="ECO:0000313" key="4">
    <source>
        <dbReference type="Proteomes" id="UP001208570"/>
    </source>
</evidence>
<keyword evidence="4" id="KW-1185">Reference proteome</keyword>
<keyword evidence="1" id="KW-0175">Coiled coil</keyword>
<evidence type="ECO:0000256" key="2">
    <source>
        <dbReference type="SAM" id="MobiDB-lite"/>
    </source>
</evidence>
<accession>A0AAD9JEM3</accession>
<sequence>MSEGISRRRQVSLSESISRHRKASMSEGISRRRQSLLSEMSALQQDHNNDTQDLEQKSNTKSNGNPFIREWCKLFGLDTKTTSCLESLHYINGDDIFNMEVGDIIQMSPLSVVDNQGASPVEYREQGLILTRHIRFVMNQQEIKSRPSSVVNDVVTDPEDADPDQGRTIMETTVMKLVDELINEKLQLEQQHQLQQPPLEVSEVNSDLVDLDQGRLQMETTVRKLEEELLKEKLKLEQELQQLKPPLDATDVTSDLVDLDQGRMLMVSAVRKLADELLKEKVKLEQSLGITSADVTEIMADDVTDLERGRYLMEEAVREMEEQLQTG</sequence>
<protein>
    <submittedName>
        <fullName evidence="3">Uncharacterized protein</fullName>
    </submittedName>
</protein>
<dbReference type="Proteomes" id="UP001208570">
    <property type="component" value="Unassembled WGS sequence"/>
</dbReference>
<proteinExistence type="predicted"/>
<feature type="region of interest" description="Disordered" evidence="2">
    <location>
        <begin position="1"/>
        <end position="31"/>
    </location>
</feature>
<evidence type="ECO:0000313" key="3">
    <source>
        <dbReference type="EMBL" id="KAK2151752.1"/>
    </source>
</evidence>
<feature type="coiled-coil region" evidence="1">
    <location>
        <begin position="208"/>
        <end position="242"/>
    </location>
</feature>
<gene>
    <name evidence="3" type="ORF">LSH36_353g10041</name>
</gene>